<comment type="caution">
    <text evidence="3">The sequence shown here is derived from an EMBL/GenBank/DDBJ whole genome shotgun (WGS) entry which is preliminary data.</text>
</comment>
<evidence type="ECO:0000313" key="3">
    <source>
        <dbReference type="EMBL" id="KAB7888960.1"/>
    </source>
</evidence>
<dbReference type="Pfam" id="PF25583">
    <property type="entry name" value="WCX"/>
    <property type="match status" value="1"/>
</dbReference>
<dbReference type="PROSITE" id="PS52050">
    <property type="entry name" value="WYL"/>
    <property type="match status" value="1"/>
</dbReference>
<organism evidence="3 4">
    <name type="scientific">Poseidonibacter ostreae</name>
    <dbReference type="NCBI Taxonomy" id="2654171"/>
    <lineage>
        <taxon>Bacteria</taxon>
        <taxon>Pseudomonadati</taxon>
        <taxon>Campylobacterota</taxon>
        <taxon>Epsilonproteobacteria</taxon>
        <taxon>Campylobacterales</taxon>
        <taxon>Arcobacteraceae</taxon>
        <taxon>Poseidonibacter</taxon>
    </lineage>
</organism>
<dbReference type="EMBL" id="WFKJ01000042">
    <property type="protein sequence ID" value="KAB7888960.1"/>
    <property type="molecule type" value="Genomic_DNA"/>
</dbReference>
<evidence type="ECO:0000313" key="4">
    <source>
        <dbReference type="Proteomes" id="UP000461010"/>
    </source>
</evidence>
<dbReference type="Pfam" id="PF13280">
    <property type="entry name" value="WYL"/>
    <property type="match status" value="1"/>
</dbReference>
<dbReference type="InterPro" id="IPR051534">
    <property type="entry name" value="CBASS_pafABC_assoc_protein"/>
</dbReference>
<keyword evidence="4" id="KW-1185">Reference proteome</keyword>
<reference evidence="3 4" key="1">
    <citation type="submission" date="2019-10" db="EMBL/GenBank/DDBJ databases">
        <title>Poseidonibacter ostreae sp. nov., isolated from the gut of the Ostrea denselamellosa.</title>
        <authorList>
            <person name="Choi A."/>
        </authorList>
    </citation>
    <scope>NUCLEOTIDE SEQUENCE [LARGE SCALE GENOMIC DNA]</scope>
    <source>
        <strain evidence="3 4">SJOD-M-5</strain>
    </source>
</reference>
<gene>
    <name evidence="3" type="ORF">GBG18_12060</name>
</gene>
<feature type="domain" description="WCX" evidence="2">
    <location>
        <begin position="258"/>
        <end position="333"/>
    </location>
</feature>
<evidence type="ECO:0000259" key="2">
    <source>
        <dbReference type="Pfam" id="PF25583"/>
    </source>
</evidence>
<protein>
    <submittedName>
        <fullName evidence="3">WYL domain-containing protein</fullName>
    </submittedName>
</protein>
<proteinExistence type="predicted"/>
<feature type="domain" description="WYL" evidence="1">
    <location>
        <begin position="155"/>
        <end position="221"/>
    </location>
</feature>
<dbReference type="InterPro" id="IPR026881">
    <property type="entry name" value="WYL_dom"/>
</dbReference>
<dbReference type="PANTHER" id="PTHR34580">
    <property type="match status" value="1"/>
</dbReference>
<dbReference type="InterPro" id="IPR057727">
    <property type="entry name" value="WCX_dom"/>
</dbReference>
<accession>A0ABQ6VKG6</accession>
<dbReference type="Proteomes" id="UP000461010">
    <property type="component" value="Unassembled WGS sequence"/>
</dbReference>
<dbReference type="PANTHER" id="PTHR34580:SF1">
    <property type="entry name" value="PROTEIN PAFC"/>
    <property type="match status" value="1"/>
</dbReference>
<evidence type="ECO:0000259" key="1">
    <source>
        <dbReference type="Pfam" id="PF13280"/>
    </source>
</evidence>
<dbReference type="RefSeq" id="WP_152191392.1">
    <property type="nucleotide sequence ID" value="NZ_WFKI01000030.1"/>
</dbReference>
<name>A0ABQ6VKG6_9BACT</name>
<sequence>MESNQTTRVLDLLKRFNNNETVCIDKIIEEASCDAQDHIPNIWLNSKNKPVADKTIRRVLDVLKPYFNFELIRGGKGEKGCYKAVTKQAFDNFMNPETLSLMALTFSMASKSELFENFDLDDNDRKIIEKELKNVSKVYEFKNKPFETTKSDKNILKVLEHSIKFGKCIIIEYPEDGNMIKIEVKPYRIVFMNENFYLACEVEHEDYMLTMYRISKINTIEETKRTFQKNRELSEFIKDIQTPFAAYVPDYKKFLKDVLLEVDSSKASFFKAKKHLKSQDIIEEKENGNIIVNFKVTQEREVESLIKSWLPYIKVIKPISLKEKIKNELKEYLKQ</sequence>